<organism evidence="1 2">
    <name type="scientific">Melioribacter roseus (strain DSM 23840 / JCM 17771 / VKM B-2668 / P3M-2)</name>
    <dbReference type="NCBI Taxonomy" id="1191523"/>
    <lineage>
        <taxon>Bacteria</taxon>
        <taxon>Pseudomonadati</taxon>
        <taxon>Ignavibacteriota</taxon>
        <taxon>Ignavibacteria</taxon>
        <taxon>Ignavibacteriales</taxon>
        <taxon>Melioribacteraceae</taxon>
        <taxon>Melioribacter</taxon>
    </lineage>
</organism>
<dbReference type="RefSeq" id="WP_014855053.1">
    <property type="nucleotide sequence ID" value="NC_018178.1"/>
</dbReference>
<accession>I7A0X3</accession>
<dbReference type="Proteomes" id="UP000009011">
    <property type="component" value="Chromosome"/>
</dbReference>
<evidence type="ECO:0000313" key="1">
    <source>
        <dbReference type="EMBL" id="AFN73616.1"/>
    </source>
</evidence>
<dbReference type="STRING" id="1191523.MROS_0372"/>
<dbReference type="KEGG" id="mro:MROS_0372"/>
<sequence>MPLRKVDDPPKIPKTRKKKAESVLKAIPAPKPDKVEYICKLYFKYDKTEKKQYLIIRVETAAYFTSFKYEITYDLIEKENDIYIIITGLKARMDLVPEVGPASCELRKDIVEGNIKINLAKQDGAINGAECKLDFNNRKIELIKEFMPPKKNNRVFSKFEVDNDNFSFAD</sequence>
<dbReference type="AlphaFoldDB" id="I7A0X3"/>
<protein>
    <submittedName>
        <fullName evidence="1">Uncharacterized protein</fullName>
    </submittedName>
</protein>
<dbReference type="OrthoDB" id="9864471at2"/>
<dbReference type="HOGENOM" id="CLU_1568888_0_0_10"/>
<proteinExistence type="predicted"/>
<keyword evidence="2" id="KW-1185">Reference proteome</keyword>
<reference evidence="1 2" key="1">
    <citation type="journal article" date="2013" name="PLoS ONE">
        <title>Genomic analysis of Melioribacter roseus, facultatively anaerobic organotrophic bacterium representing a novel deep lineage within Bacteriodetes/Chlorobi group.</title>
        <authorList>
            <person name="Kadnikov V.V."/>
            <person name="Mardanov A.V."/>
            <person name="Podosokorskaya O.A."/>
            <person name="Gavrilov S.N."/>
            <person name="Kublanov I.V."/>
            <person name="Beletsky A.V."/>
            <person name="Bonch-Osmolovskaya E.A."/>
            <person name="Ravin N.V."/>
        </authorList>
    </citation>
    <scope>NUCLEOTIDE SEQUENCE [LARGE SCALE GENOMIC DNA]</scope>
    <source>
        <strain evidence="2">JCM 17771 / P3M-2</strain>
    </source>
</reference>
<name>I7A0X3_MELRP</name>
<evidence type="ECO:0000313" key="2">
    <source>
        <dbReference type="Proteomes" id="UP000009011"/>
    </source>
</evidence>
<gene>
    <name evidence="1" type="ordered locus">MROS_0372</name>
</gene>
<dbReference type="EMBL" id="CP003557">
    <property type="protein sequence ID" value="AFN73616.1"/>
    <property type="molecule type" value="Genomic_DNA"/>
</dbReference>